<dbReference type="EMBL" id="JBEOZM010000003">
    <property type="protein sequence ID" value="MER6267581.1"/>
    <property type="molecule type" value="Genomic_DNA"/>
</dbReference>
<proteinExistence type="predicted"/>
<evidence type="ECO:0000256" key="2">
    <source>
        <dbReference type="SAM" id="MobiDB-lite"/>
    </source>
</evidence>
<name>A0ABV1TC16_9ACTN</name>
<dbReference type="PANTHER" id="PTHR14239">
    <property type="entry name" value="DUDULIN-RELATED"/>
    <property type="match status" value="1"/>
</dbReference>
<comment type="caution">
    <text evidence="4">The sequence shown here is derived from an EMBL/GenBank/DDBJ whole genome shotgun (WGS) entry which is preliminary data.</text>
</comment>
<dbReference type="SUPFAM" id="SSF51735">
    <property type="entry name" value="NAD(P)-binding Rossmann-fold domains"/>
    <property type="match status" value="1"/>
</dbReference>
<gene>
    <name evidence="4" type="ORF">ABT211_09815</name>
</gene>
<dbReference type="Proteomes" id="UP001490365">
    <property type="component" value="Unassembled WGS sequence"/>
</dbReference>
<evidence type="ECO:0000256" key="1">
    <source>
        <dbReference type="ARBA" id="ARBA00023002"/>
    </source>
</evidence>
<accession>A0ABV1TC16</accession>
<dbReference type="InterPro" id="IPR036291">
    <property type="entry name" value="NAD(P)-bd_dom_sf"/>
</dbReference>
<keyword evidence="5" id="KW-1185">Reference proteome</keyword>
<dbReference type="InterPro" id="IPR051267">
    <property type="entry name" value="STEAP_metalloreductase"/>
</dbReference>
<reference evidence="4 5" key="1">
    <citation type="submission" date="2024-06" db="EMBL/GenBank/DDBJ databases">
        <title>The Natural Products Discovery Center: Release of the First 8490 Sequenced Strains for Exploring Actinobacteria Biosynthetic Diversity.</title>
        <authorList>
            <person name="Kalkreuter E."/>
            <person name="Kautsar S.A."/>
            <person name="Yang D."/>
            <person name="Bader C.D."/>
            <person name="Teijaro C.N."/>
            <person name="Fluegel L."/>
            <person name="Davis C.M."/>
            <person name="Simpson J.R."/>
            <person name="Lauterbach L."/>
            <person name="Steele A.D."/>
            <person name="Gui C."/>
            <person name="Meng S."/>
            <person name="Li G."/>
            <person name="Viehrig K."/>
            <person name="Ye F."/>
            <person name="Su P."/>
            <person name="Kiefer A.F."/>
            <person name="Nichols A."/>
            <person name="Cepeda A.J."/>
            <person name="Yan W."/>
            <person name="Fan B."/>
            <person name="Jiang Y."/>
            <person name="Adhikari A."/>
            <person name="Zheng C.-J."/>
            <person name="Schuster L."/>
            <person name="Cowan T.M."/>
            <person name="Smanski M.J."/>
            <person name="Chevrette M.G."/>
            <person name="De Carvalho L.P.S."/>
            <person name="Shen B."/>
        </authorList>
    </citation>
    <scope>NUCLEOTIDE SEQUENCE [LARGE SCALE GENOMIC DNA]</scope>
    <source>
        <strain evidence="4 5">NPDC001694</strain>
    </source>
</reference>
<evidence type="ECO:0000313" key="4">
    <source>
        <dbReference type="EMBL" id="MER6267581.1"/>
    </source>
</evidence>
<organism evidence="4 5">
    <name type="scientific">Streptomyces sp. 900105755</name>
    <dbReference type="NCBI Taxonomy" id="3154389"/>
    <lineage>
        <taxon>Bacteria</taxon>
        <taxon>Bacillati</taxon>
        <taxon>Actinomycetota</taxon>
        <taxon>Actinomycetes</taxon>
        <taxon>Kitasatosporales</taxon>
        <taxon>Streptomycetaceae</taxon>
        <taxon>Streptomyces</taxon>
    </lineage>
</organism>
<dbReference type="Gene3D" id="3.40.50.720">
    <property type="entry name" value="NAD(P)-binding Rossmann-like Domain"/>
    <property type="match status" value="1"/>
</dbReference>
<sequence length="234" mass="24354">MPTGSGRSRSHSRCRGAGTTPDTRSRRGSMAAQSTIGILGAGEIGRAVADKAVSHGHEVLIGNSRGPETLKAVVEQLGPKAHAVTAEEAAQPDLVFLAVPFSAVPDLTGLAGWSGKVVVDTTNQFAAANPWRGRYDVGDLTGSEWVAERLPGARIVKAFNSLFAAFIAADPQHEEGRQVVFYAGDDADAKAAVAGLLDEFGFAALDLGGLREGGRLMQLDGPLSAKHLLLMDVG</sequence>
<evidence type="ECO:0000313" key="5">
    <source>
        <dbReference type="Proteomes" id="UP001490365"/>
    </source>
</evidence>
<keyword evidence="1" id="KW-0560">Oxidoreductase</keyword>
<dbReference type="Pfam" id="PF03807">
    <property type="entry name" value="F420_oxidored"/>
    <property type="match status" value="1"/>
</dbReference>
<dbReference type="InterPro" id="IPR028939">
    <property type="entry name" value="P5C_Rdtase_cat_N"/>
</dbReference>
<feature type="domain" description="Pyrroline-5-carboxylate reductase catalytic N-terminal" evidence="3">
    <location>
        <begin position="35"/>
        <end position="124"/>
    </location>
</feature>
<protein>
    <submittedName>
        <fullName evidence="4">NAD(P)-binding domain-containing protein</fullName>
    </submittedName>
</protein>
<dbReference type="PANTHER" id="PTHR14239:SF10">
    <property type="entry name" value="REDUCTASE"/>
    <property type="match status" value="1"/>
</dbReference>
<feature type="region of interest" description="Disordered" evidence="2">
    <location>
        <begin position="1"/>
        <end position="31"/>
    </location>
</feature>
<evidence type="ECO:0000259" key="3">
    <source>
        <dbReference type="Pfam" id="PF03807"/>
    </source>
</evidence>
<dbReference type="RefSeq" id="WP_351956438.1">
    <property type="nucleotide sequence ID" value="NZ_JBEOZM010000003.1"/>
</dbReference>